<dbReference type="InterPro" id="IPR018833">
    <property type="entry name" value="Rv2993c-like_N"/>
</dbReference>
<dbReference type="FunFam" id="3.90.850.10:FF:000002">
    <property type="entry name" value="2-hydroxyhepta-2,4-diene-1,7-dioate isomerase"/>
    <property type="match status" value="1"/>
</dbReference>
<dbReference type="Pfam" id="PF01557">
    <property type="entry name" value="FAA_hydrolase"/>
    <property type="match status" value="1"/>
</dbReference>
<name>A0A346Y111_9ACTN</name>
<keyword evidence="1" id="KW-0479">Metal-binding</keyword>
<dbReference type="SUPFAM" id="SSF56529">
    <property type="entry name" value="FAH"/>
    <property type="match status" value="1"/>
</dbReference>
<evidence type="ECO:0000256" key="1">
    <source>
        <dbReference type="ARBA" id="ARBA00022723"/>
    </source>
</evidence>
<sequence length="255" mass="26916">MRFVRVSRPDGPAWAALHADGQHVILLQGNPFSEYTLTDMVAPMEKVTLLPPVLPTKLLCVGKNYAAHAAEMGGDVPSQPLIFSKPSTAVIGQDGTIVLPTQSAEVHHEAELAIVIGAVARNVPAADASKVIMGYTCANDVTARDLQRSDGQWTRAKGFDTFAPLGPWIDTDFDPSSGAKVRCRVNGEARQEGSLDDLVFGIGELVEWCSSFATLLPGDVILTGTPSGVGPLVDGDTVEVEVEGLGILRNTVTAA</sequence>
<accession>A0A346Y111</accession>
<dbReference type="GO" id="GO:0016853">
    <property type="term" value="F:isomerase activity"/>
    <property type="evidence" value="ECO:0007669"/>
    <property type="project" value="UniProtKB-ARBA"/>
</dbReference>
<evidence type="ECO:0000313" key="4">
    <source>
        <dbReference type="EMBL" id="AXV08158.1"/>
    </source>
</evidence>
<dbReference type="Gene3D" id="2.30.30.370">
    <property type="entry name" value="FAH"/>
    <property type="match status" value="1"/>
</dbReference>
<dbReference type="Pfam" id="PF10370">
    <property type="entry name" value="Rv2993c-like_N"/>
    <property type="match status" value="1"/>
</dbReference>
<dbReference type="InterPro" id="IPR011234">
    <property type="entry name" value="Fumarylacetoacetase-like_C"/>
</dbReference>
<protein>
    <submittedName>
        <fullName evidence="4">Fumarylacetoacetate hydrolase family protein</fullName>
    </submittedName>
</protein>
<dbReference type="PANTHER" id="PTHR11820:SF7">
    <property type="entry name" value="ACYLPYRUVASE FAHD1, MITOCHONDRIAL"/>
    <property type="match status" value="1"/>
</dbReference>
<evidence type="ECO:0000313" key="5">
    <source>
        <dbReference type="Proteomes" id="UP000264006"/>
    </source>
</evidence>
<evidence type="ECO:0000259" key="2">
    <source>
        <dbReference type="Pfam" id="PF01557"/>
    </source>
</evidence>
<dbReference type="GO" id="GO:0019752">
    <property type="term" value="P:carboxylic acid metabolic process"/>
    <property type="evidence" value="ECO:0007669"/>
    <property type="project" value="UniProtKB-ARBA"/>
</dbReference>
<proteinExistence type="predicted"/>
<reference evidence="4 5" key="1">
    <citation type="submission" date="2018-09" db="EMBL/GenBank/DDBJ databases">
        <title>Complete genome sequence of Euzebya sp. DY32-46 isolated from seawater of Pacific Ocean.</title>
        <authorList>
            <person name="Xu L."/>
            <person name="Wu Y.-H."/>
            <person name="Xu X.-W."/>
        </authorList>
    </citation>
    <scope>NUCLEOTIDE SEQUENCE [LARGE SCALE GENOMIC DNA]</scope>
    <source>
        <strain evidence="4 5">DY32-46</strain>
    </source>
</reference>
<dbReference type="Gene3D" id="3.90.850.10">
    <property type="entry name" value="Fumarylacetoacetase-like, C-terminal domain"/>
    <property type="match status" value="1"/>
</dbReference>
<dbReference type="GO" id="GO:0018773">
    <property type="term" value="F:acetylpyruvate hydrolase activity"/>
    <property type="evidence" value="ECO:0007669"/>
    <property type="project" value="TreeGrafter"/>
</dbReference>
<feature type="domain" description="Fumarylacetoacetase-like C-terminal" evidence="2">
    <location>
        <begin position="58"/>
        <end position="252"/>
    </location>
</feature>
<dbReference type="KEGG" id="euz:DVS28_a3485"/>
<dbReference type="AlphaFoldDB" id="A0A346Y111"/>
<dbReference type="Proteomes" id="UP000264006">
    <property type="component" value="Chromosome"/>
</dbReference>
<dbReference type="PANTHER" id="PTHR11820">
    <property type="entry name" value="ACYLPYRUVASE"/>
    <property type="match status" value="1"/>
</dbReference>
<dbReference type="EMBL" id="CP031165">
    <property type="protein sequence ID" value="AXV08158.1"/>
    <property type="molecule type" value="Genomic_DNA"/>
</dbReference>
<keyword evidence="5" id="KW-1185">Reference proteome</keyword>
<organism evidence="4 5">
    <name type="scientific">Euzebya pacifica</name>
    <dbReference type="NCBI Taxonomy" id="1608957"/>
    <lineage>
        <taxon>Bacteria</taxon>
        <taxon>Bacillati</taxon>
        <taxon>Actinomycetota</taxon>
        <taxon>Nitriliruptoria</taxon>
        <taxon>Euzebyales</taxon>
    </lineage>
</organism>
<keyword evidence="4" id="KW-0378">Hydrolase</keyword>
<feature type="domain" description="Rv2993c-like N-terminal" evidence="3">
    <location>
        <begin position="1"/>
        <end position="52"/>
    </location>
</feature>
<dbReference type="InterPro" id="IPR036663">
    <property type="entry name" value="Fumarylacetoacetase_C_sf"/>
</dbReference>
<dbReference type="RefSeq" id="WP_114592539.1">
    <property type="nucleotide sequence ID" value="NZ_CP031165.1"/>
</dbReference>
<evidence type="ECO:0000259" key="3">
    <source>
        <dbReference type="Pfam" id="PF10370"/>
    </source>
</evidence>
<gene>
    <name evidence="4" type="ORF">DVS28_a3485</name>
</gene>
<dbReference type="GO" id="GO:0046872">
    <property type="term" value="F:metal ion binding"/>
    <property type="evidence" value="ECO:0007669"/>
    <property type="project" value="UniProtKB-KW"/>
</dbReference>
<dbReference type="OrthoDB" id="9805307at2"/>